<dbReference type="InParanoid" id="A0A0C3G5Z1"/>
<reference evidence="9" key="2">
    <citation type="submission" date="2015-01" db="EMBL/GenBank/DDBJ databases">
        <title>Evolutionary Origins and Diversification of the Mycorrhizal Mutualists.</title>
        <authorList>
            <consortium name="DOE Joint Genome Institute"/>
            <consortium name="Mycorrhizal Genomics Consortium"/>
            <person name="Kohler A."/>
            <person name="Kuo A."/>
            <person name="Nagy L.G."/>
            <person name="Floudas D."/>
            <person name="Copeland A."/>
            <person name="Barry K.W."/>
            <person name="Cichocki N."/>
            <person name="Veneault-Fourrey C."/>
            <person name="LaButti K."/>
            <person name="Lindquist E.A."/>
            <person name="Lipzen A."/>
            <person name="Lundell T."/>
            <person name="Morin E."/>
            <person name="Murat C."/>
            <person name="Riley R."/>
            <person name="Ohm R."/>
            <person name="Sun H."/>
            <person name="Tunlid A."/>
            <person name="Henrissat B."/>
            <person name="Grigoriev I.V."/>
            <person name="Hibbett D.S."/>
            <person name="Martin F."/>
        </authorList>
    </citation>
    <scope>NUCLEOTIDE SEQUENCE [LARGE SCALE GENOMIC DNA]</scope>
    <source>
        <strain evidence="9">F 1598</strain>
    </source>
</reference>
<dbReference type="Proteomes" id="UP000054166">
    <property type="component" value="Unassembled WGS sequence"/>
</dbReference>
<dbReference type="SUPFAM" id="SSF51445">
    <property type="entry name" value="(Trans)glycosidases"/>
    <property type="match status" value="1"/>
</dbReference>
<dbReference type="InterPro" id="IPR016286">
    <property type="entry name" value="FUC_metazoa-typ"/>
</dbReference>
<dbReference type="PRINTS" id="PR00741">
    <property type="entry name" value="GLHYDRLASE29"/>
</dbReference>
<dbReference type="EC" id="3.2.1.51" evidence="3"/>
<gene>
    <name evidence="8" type="ORF">PILCRDRAFT_816619</name>
</gene>
<dbReference type="OrthoDB" id="6039950at2759"/>
<organism evidence="8 9">
    <name type="scientific">Piloderma croceum (strain F 1598)</name>
    <dbReference type="NCBI Taxonomy" id="765440"/>
    <lineage>
        <taxon>Eukaryota</taxon>
        <taxon>Fungi</taxon>
        <taxon>Dikarya</taxon>
        <taxon>Basidiomycota</taxon>
        <taxon>Agaricomycotina</taxon>
        <taxon>Agaricomycetes</taxon>
        <taxon>Agaricomycetidae</taxon>
        <taxon>Atheliales</taxon>
        <taxon>Atheliaceae</taxon>
        <taxon>Piloderma</taxon>
    </lineage>
</organism>
<dbReference type="STRING" id="765440.A0A0C3G5Z1"/>
<dbReference type="GO" id="GO:0004560">
    <property type="term" value="F:alpha-L-fucosidase activity"/>
    <property type="evidence" value="ECO:0007669"/>
    <property type="project" value="UniProtKB-EC"/>
</dbReference>
<accession>A0A0C3G5Z1</accession>
<reference evidence="8 9" key="1">
    <citation type="submission" date="2014-04" db="EMBL/GenBank/DDBJ databases">
        <authorList>
            <consortium name="DOE Joint Genome Institute"/>
            <person name="Kuo A."/>
            <person name="Tarkka M."/>
            <person name="Buscot F."/>
            <person name="Kohler A."/>
            <person name="Nagy L.G."/>
            <person name="Floudas D."/>
            <person name="Copeland A."/>
            <person name="Barry K.W."/>
            <person name="Cichocki N."/>
            <person name="Veneault-Fourrey C."/>
            <person name="LaButti K."/>
            <person name="Lindquist E.A."/>
            <person name="Lipzen A."/>
            <person name="Lundell T."/>
            <person name="Morin E."/>
            <person name="Murat C."/>
            <person name="Sun H."/>
            <person name="Tunlid A."/>
            <person name="Henrissat B."/>
            <person name="Grigoriev I.V."/>
            <person name="Hibbett D.S."/>
            <person name="Martin F."/>
            <person name="Nordberg H.P."/>
            <person name="Cantor M.N."/>
            <person name="Hua S.X."/>
        </authorList>
    </citation>
    <scope>NUCLEOTIDE SEQUENCE [LARGE SCALE GENOMIC DNA]</scope>
    <source>
        <strain evidence="8 9">F 1598</strain>
    </source>
</reference>
<dbReference type="EMBL" id="KN832983">
    <property type="protein sequence ID" value="KIM86066.1"/>
    <property type="molecule type" value="Genomic_DNA"/>
</dbReference>
<proteinExistence type="inferred from homology"/>
<dbReference type="InterPro" id="IPR057739">
    <property type="entry name" value="Glyco_hydro_29_N"/>
</dbReference>
<keyword evidence="6" id="KW-0326">Glycosidase</keyword>
<evidence type="ECO:0000259" key="7">
    <source>
        <dbReference type="Pfam" id="PF01120"/>
    </source>
</evidence>
<dbReference type="GO" id="GO:0016139">
    <property type="term" value="P:glycoside catabolic process"/>
    <property type="evidence" value="ECO:0007669"/>
    <property type="project" value="TreeGrafter"/>
</dbReference>
<dbReference type="SMART" id="SM00812">
    <property type="entry name" value="Alpha_L_fucos"/>
    <property type="match status" value="1"/>
</dbReference>
<protein>
    <recommendedName>
        <fullName evidence="3">alpha-L-fucosidase</fullName>
        <ecNumber evidence="3">3.2.1.51</ecNumber>
    </recommendedName>
</protein>
<dbReference type="PANTHER" id="PTHR10030:SF37">
    <property type="entry name" value="ALPHA-L-FUCOSIDASE-RELATED"/>
    <property type="match status" value="1"/>
</dbReference>
<dbReference type="Gene3D" id="3.20.20.80">
    <property type="entry name" value="Glycosidases"/>
    <property type="match status" value="1"/>
</dbReference>
<comment type="similarity">
    <text evidence="2">Belongs to the glycosyl hydrolase 29 family.</text>
</comment>
<keyword evidence="4" id="KW-0732">Signal</keyword>
<dbReference type="GO" id="GO:0006004">
    <property type="term" value="P:fucose metabolic process"/>
    <property type="evidence" value="ECO:0007669"/>
    <property type="project" value="InterPro"/>
</dbReference>
<dbReference type="AlphaFoldDB" id="A0A0C3G5Z1"/>
<dbReference type="PANTHER" id="PTHR10030">
    <property type="entry name" value="ALPHA-L-FUCOSIDASE"/>
    <property type="match status" value="1"/>
</dbReference>
<keyword evidence="9" id="KW-1185">Reference proteome</keyword>
<evidence type="ECO:0000256" key="2">
    <source>
        <dbReference type="ARBA" id="ARBA00007951"/>
    </source>
</evidence>
<keyword evidence="5 8" id="KW-0378">Hydrolase</keyword>
<evidence type="ECO:0000256" key="6">
    <source>
        <dbReference type="ARBA" id="ARBA00023295"/>
    </source>
</evidence>
<evidence type="ECO:0000256" key="5">
    <source>
        <dbReference type="ARBA" id="ARBA00022801"/>
    </source>
</evidence>
<evidence type="ECO:0000313" key="8">
    <source>
        <dbReference type="EMBL" id="KIM86066.1"/>
    </source>
</evidence>
<evidence type="ECO:0000256" key="4">
    <source>
        <dbReference type="ARBA" id="ARBA00022729"/>
    </source>
</evidence>
<evidence type="ECO:0000256" key="3">
    <source>
        <dbReference type="ARBA" id="ARBA00012662"/>
    </source>
</evidence>
<evidence type="ECO:0000256" key="1">
    <source>
        <dbReference type="ARBA" id="ARBA00004071"/>
    </source>
</evidence>
<comment type="function">
    <text evidence="1">Alpha-L-fucosidase is responsible for hydrolyzing the alpha-1,6-linked fucose joined to the reducing-end N-acetylglucosamine of the carbohydrate moieties of glycoproteins.</text>
</comment>
<name>A0A0C3G5Z1_PILCF</name>
<dbReference type="InterPro" id="IPR000933">
    <property type="entry name" value="Glyco_hydro_29"/>
</dbReference>
<sequence length="701" mass="78243">MSSCLQQHPFSAPFGDTYPSVVIHIDGIFNNQAASKNGAIADFDGHGSSFDAQYLPHGSWVYDEITYELPWSWGLRADNVLADNQIVYLPELATVHELHFLYAGDGTYGASEAKLELTFVDHSTEIIRLSAKSWWTTITLNVGAIQTPYHFESHGSKKNWNVTHVFQWSTAVSSYTPLKSITLPPPRSSDRLHLFAVSFTPSAAEQTVGPALLVRRARFTTKWEDVDGVRAQVVEVTIANLAPATAFSSGSVTSPFEVYIVGSDTITVSPGYVNRLVASDQVRVDVLVYGTSSNGNVAVQINNSFGKILTVSDGWPVTPLRETWTPDTGVLSTHETPTWWNQAKYGIFIHWGPYSVPAWAPPTSYAEWYDWSLHNPPDSGNPTWDHHLETFGKDVVYDDFFANFTGSKFNASAWLDLFDEAGAKYFVLTTKHHDGFALFDTGNTSHRNSVNLGPKRNFLAELFTTAKKKKPQMHRGTYFSLPEWFNPDYAPYGQDSWPGGLAHNAFNSSEFEPYTGRVNISNYLEDLQLPQMLDLAELYDTEIMWCDISGPNKTLEFAARYYNHAAAKGLQVTMNDRCGAVPDFNTPEYATFGATQSRKWETSEGMDPNSYGLNSATKPSQYKNGTTIIQTLVDVVSKNGNYLLNVGPNAEGEIIEPMVKNLLDAGRWLKYSGDCVYETVSLQKCTHHFNIVLRYPRPYTV</sequence>
<dbReference type="InterPro" id="IPR017853">
    <property type="entry name" value="GH"/>
</dbReference>
<evidence type="ECO:0000313" key="9">
    <source>
        <dbReference type="Proteomes" id="UP000054166"/>
    </source>
</evidence>
<feature type="domain" description="Glycoside hydrolase family 29 N-terminal" evidence="7">
    <location>
        <begin position="322"/>
        <end position="673"/>
    </location>
</feature>
<dbReference type="HOGENOM" id="CLU_002934_4_1_1"/>
<dbReference type="Pfam" id="PF01120">
    <property type="entry name" value="Alpha_L_fucos"/>
    <property type="match status" value="1"/>
</dbReference>